<protein>
    <recommendedName>
        <fullName evidence="4">SRPBCC domain-containing protein</fullName>
    </recommendedName>
</protein>
<comment type="caution">
    <text evidence="2">The sequence shown here is derived from an EMBL/GenBank/DDBJ whole genome shotgun (WGS) entry which is preliminary data.</text>
</comment>
<gene>
    <name evidence="2" type="ORF">QIS99_29330</name>
</gene>
<reference evidence="2 3" key="1">
    <citation type="submission" date="2023-05" db="EMBL/GenBank/DDBJ databases">
        <title>Draft genome sequence of Streptomyces sp. B-S-A8 isolated from a cave soil in Thailand.</title>
        <authorList>
            <person name="Chamroensaksri N."/>
            <person name="Muangham S."/>
        </authorList>
    </citation>
    <scope>NUCLEOTIDE SEQUENCE [LARGE SCALE GENOMIC DNA]</scope>
    <source>
        <strain evidence="2 3">B-S-A8</strain>
    </source>
</reference>
<accession>A0ABT6S1F5</accession>
<dbReference type="SUPFAM" id="SSF55961">
    <property type="entry name" value="Bet v1-like"/>
    <property type="match status" value="1"/>
</dbReference>
<evidence type="ECO:0008006" key="4">
    <source>
        <dbReference type="Google" id="ProtNLM"/>
    </source>
</evidence>
<organism evidence="2 3">
    <name type="scientific">Streptomyces solicavernae</name>
    <dbReference type="NCBI Taxonomy" id="3043614"/>
    <lineage>
        <taxon>Bacteria</taxon>
        <taxon>Bacillati</taxon>
        <taxon>Actinomycetota</taxon>
        <taxon>Actinomycetes</taxon>
        <taxon>Kitasatosporales</taxon>
        <taxon>Streptomycetaceae</taxon>
        <taxon>Streptomyces</taxon>
    </lineage>
</organism>
<keyword evidence="3" id="KW-1185">Reference proteome</keyword>
<dbReference type="RefSeq" id="WP_282516746.1">
    <property type="nucleotide sequence ID" value="NZ_JASCIR010000043.1"/>
</dbReference>
<evidence type="ECO:0000313" key="2">
    <source>
        <dbReference type="EMBL" id="MDI3390264.1"/>
    </source>
</evidence>
<dbReference type="Gene3D" id="3.30.530.20">
    <property type="match status" value="1"/>
</dbReference>
<name>A0ABT6S1F5_9ACTN</name>
<feature type="compositionally biased region" description="Polar residues" evidence="1">
    <location>
        <begin position="1"/>
        <end position="20"/>
    </location>
</feature>
<dbReference type="InterPro" id="IPR023393">
    <property type="entry name" value="START-like_dom_sf"/>
</dbReference>
<dbReference type="EMBL" id="JASCIR010000043">
    <property type="protein sequence ID" value="MDI3390264.1"/>
    <property type="molecule type" value="Genomic_DNA"/>
</dbReference>
<sequence length="214" mass="23601">MSSSTGKSRTGNSRTGVSRTGDSRTGKKITEKLSAAALAESTGNDWLGWFAVLDRWGAVGPPRRSHTEIARHLREEHGVNGWHAQSITVGYEQERGLREVGQSCAGTWEASASKTVDAPAERITEAFTDESLRHRWLPDTDVTIRTHRPGKSLTADWDDGSSRISVYLTAKGPEKTTVGIGHHKLDDADAVAAYKEYWRERLAELKVLLERHPG</sequence>
<proteinExistence type="predicted"/>
<dbReference type="Proteomes" id="UP001224661">
    <property type="component" value="Unassembled WGS sequence"/>
</dbReference>
<evidence type="ECO:0000313" key="3">
    <source>
        <dbReference type="Proteomes" id="UP001224661"/>
    </source>
</evidence>
<feature type="region of interest" description="Disordered" evidence="1">
    <location>
        <begin position="1"/>
        <end position="29"/>
    </location>
</feature>
<evidence type="ECO:0000256" key="1">
    <source>
        <dbReference type="SAM" id="MobiDB-lite"/>
    </source>
</evidence>